<dbReference type="GO" id="GO:0016887">
    <property type="term" value="F:ATP hydrolysis activity"/>
    <property type="evidence" value="ECO:0007669"/>
    <property type="project" value="InterPro"/>
</dbReference>
<dbReference type="GO" id="GO:0005886">
    <property type="term" value="C:plasma membrane"/>
    <property type="evidence" value="ECO:0007669"/>
    <property type="project" value="TreeGrafter"/>
</dbReference>
<dbReference type="Gene3D" id="3.40.50.300">
    <property type="entry name" value="P-loop containing nucleotide triphosphate hydrolases"/>
    <property type="match status" value="1"/>
</dbReference>
<keyword evidence="3 5" id="KW-0067">ATP-binding</keyword>
<dbReference type="STRING" id="553469.SAMN04487947_3719"/>
<dbReference type="CDD" id="cd03255">
    <property type="entry name" value="ABC_MJ0796_LolCDE_FtsE"/>
    <property type="match status" value="1"/>
</dbReference>
<sequence>MGRSDARVKRSDADASPAPIIEATDVVKEYQTGDETLRALDGVDVAIRPGEFVAVVGPSGSGKSTLLNVLGLLDVPTAGHVELDDRTLSELSIRERTRMRRRTVGFVFQSFHLVPTLTATENVMAPRLVGGESDGAYDRATSLLRSVGLGDRLDHYPTELSGGQRQRVAVARALVNRPRLLLADEPTGNLDRETGQQVLSEFEGIAGDGVGIVAVTHDEQVTEFADRVVTLTDGRIESGGD</sequence>
<dbReference type="OrthoDB" id="302885at2157"/>
<evidence type="ECO:0000256" key="1">
    <source>
        <dbReference type="ARBA" id="ARBA00022448"/>
    </source>
</evidence>
<accession>A0A1I6ITH6</accession>
<gene>
    <name evidence="5" type="ORF">SAMN04487947_3719</name>
</gene>
<protein>
    <submittedName>
        <fullName evidence="5">Putative ABC transport system ATP-binding protein</fullName>
    </submittedName>
</protein>
<dbReference type="InterPro" id="IPR017871">
    <property type="entry name" value="ABC_transporter-like_CS"/>
</dbReference>
<evidence type="ECO:0000256" key="2">
    <source>
        <dbReference type="ARBA" id="ARBA00022741"/>
    </source>
</evidence>
<dbReference type="AlphaFoldDB" id="A0A1I6ITH6"/>
<evidence type="ECO:0000256" key="3">
    <source>
        <dbReference type="ARBA" id="ARBA00022840"/>
    </source>
</evidence>
<reference evidence="6" key="1">
    <citation type="submission" date="2016-10" db="EMBL/GenBank/DDBJ databases">
        <authorList>
            <person name="Varghese N."/>
            <person name="Submissions S."/>
        </authorList>
    </citation>
    <scope>NUCLEOTIDE SEQUENCE [LARGE SCALE GENOMIC DNA]</scope>
    <source>
        <strain evidence="6">CGMCC 1.7736</strain>
    </source>
</reference>
<dbReference type="InterPro" id="IPR027417">
    <property type="entry name" value="P-loop_NTPase"/>
</dbReference>
<keyword evidence="1" id="KW-0813">Transport</keyword>
<dbReference type="InterPro" id="IPR003439">
    <property type="entry name" value="ABC_transporter-like_ATP-bd"/>
</dbReference>
<dbReference type="Proteomes" id="UP000198531">
    <property type="component" value="Unassembled WGS sequence"/>
</dbReference>
<dbReference type="EMBL" id="FOYT01000004">
    <property type="protein sequence ID" value="SFR70042.1"/>
    <property type="molecule type" value="Genomic_DNA"/>
</dbReference>
<dbReference type="Pfam" id="PF00005">
    <property type="entry name" value="ABC_tran"/>
    <property type="match status" value="1"/>
</dbReference>
<keyword evidence="6" id="KW-1185">Reference proteome</keyword>
<dbReference type="InterPro" id="IPR017911">
    <property type="entry name" value="MacB-like_ATP-bd"/>
</dbReference>
<dbReference type="GO" id="GO:0098796">
    <property type="term" value="C:membrane protein complex"/>
    <property type="evidence" value="ECO:0007669"/>
    <property type="project" value="UniProtKB-ARBA"/>
</dbReference>
<dbReference type="PANTHER" id="PTHR24220:SF86">
    <property type="entry name" value="ABC TRANSPORTER ABCH.1"/>
    <property type="match status" value="1"/>
</dbReference>
<dbReference type="InterPro" id="IPR015854">
    <property type="entry name" value="ABC_transpr_LolD-like"/>
</dbReference>
<evidence type="ECO:0000313" key="5">
    <source>
        <dbReference type="EMBL" id="SFR70042.1"/>
    </source>
</evidence>
<dbReference type="InterPro" id="IPR003593">
    <property type="entry name" value="AAA+_ATPase"/>
</dbReference>
<dbReference type="RefSeq" id="WP_089810423.1">
    <property type="nucleotide sequence ID" value="NZ_FOYT01000004.1"/>
</dbReference>
<dbReference type="GO" id="GO:0022857">
    <property type="term" value="F:transmembrane transporter activity"/>
    <property type="evidence" value="ECO:0007669"/>
    <property type="project" value="UniProtKB-ARBA"/>
</dbReference>
<dbReference type="PROSITE" id="PS50893">
    <property type="entry name" value="ABC_TRANSPORTER_2"/>
    <property type="match status" value="1"/>
</dbReference>
<evidence type="ECO:0000259" key="4">
    <source>
        <dbReference type="PROSITE" id="PS50893"/>
    </source>
</evidence>
<dbReference type="SUPFAM" id="SSF52540">
    <property type="entry name" value="P-loop containing nucleoside triphosphate hydrolases"/>
    <property type="match status" value="1"/>
</dbReference>
<organism evidence="5 6">
    <name type="scientific">Halogeometricum rufum</name>
    <dbReference type="NCBI Taxonomy" id="553469"/>
    <lineage>
        <taxon>Archaea</taxon>
        <taxon>Methanobacteriati</taxon>
        <taxon>Methanobacteriota</taxon>
        <taxon>Stenosarchaea group</taxon>
        <taxon>Halobacteria</taxon>
        <taxon>Halobacteriales</taxon>
        <taxon>Haloferacaceae</taxon>
        <taxon>Halogeometricum</taxon>
    </lineage>
</organism>
<feature type="domain" description="ABC transporter" evidence="4">
    <location>
        <begin position="21"/>
        <end position="241"/>
    </location>
</feature>
<dbReference type="SMART" id="SM00382">
    <property type="entry name" value="AAA"/>
    <property type="match status" value="1"/>
</dbReference>
<dbReference type="FunFam" id="3.40.50.300:FF:000032">
    <property type="entry name" value="Export ABC transporter ATP-binding protein"/>
    <property type="match status" value="1"/>
</dbReference>
<name>A0A1I6ITH6_9EURY</name>
<dbReference type="PANTHER" id="PTHR24220">
    <property type="entry name" value="IMPORT ATP-BINDING PROTEIN"/>
    <property type="match status" value="1"/>
</dbReference>
<dbReference type="GO" id="GO:0005524">
    <property type="term" value="F:ATP binding"/>
    <property type="evidence" value="ECO:0007669"/>
    <property type="project" value="UniProtKB-KW"/>
</dbReference>
<keyword evidence="2" id="KW-0547">Nucleotide-binding</keyword>
<evidence type="ECO:0000313" key="6">
    <source>
        <dbReference type="Proteomes" id="UP000198531"/>
    </source>
</evidence>
<dbReference type="PROSITE" id="PS00211">
    <property type="entry name" value="ABC_TRANSPORTER_1"/>
    <property type="match status" value="1"/>
</dbReference>
<proteinExistence type="predicted"/>